<dbReference type="PATRIC" id="fig|888439.3.peg.742"/>
<dbReference type="InterPro" id="IPR000836">
    <property type="entry name" value="PRTase_dom"/>
</dbReference>
<reference evidence="3 4" key="1">
    <citation type="submission" date="2012-07" db="EMBL/GenBank/DDBJ databases">
        <title>The Genome Sequence of Actinomyces neuii subsp. anitratus BVS029A5.</title>
        <authorList>
            <consortium name="The Broad Institute Genome Sequencing Platform"/>
            <person name="Earl A."/>
            <person name="Ward D."/>
            <person name="Feldgarden M."/>
            <person name="Gevers D."/>
            <person name="Saerens B."/>
            <person name="Vaneechoutte M."/>
            <person name="Walker B."/>
            <person name="Young S.K."/>
            <person name="Zeng Q."/>
            <person name="Gargeya S."/>
            <person name="Fitzgerald M."/>
            <person name="Haas B."/>
            <person name="Abouelleil A."/>
            <person name="Alvarado L."/>
            <person name="Arachchi H.M."/>
            <person name="Berlin A."/>
            <person name="Chapman S.B."/>
            <person name="Goldberg J."/>
            <person name="Griggs A."/>
            <person name="Gujja S."/>
            <person name="Hansen M."/>
            <person name="Howarth C."/>
            <person name="Imamovic A."/>
            <person name="Larimer J."/>
            <person name="McCowen C."/>
            <person name="Montmayeur A."/>
            <person name="Murphy C."/>
            <person name="Neiman D."/>
            <person name="Pearson M."/>
            <person name="Priest M."/>
            <person name="Roberts A."/>
            <person name="Saif S."/>
            <person name="Shea T."/>
            <person name="Sisk P."/>
            <person name="Sykes S."/>
            <person name="Wortman J."/>
            <person name="Nusbaum C."/>
            <person name="Birren B."/>
        </authorList>
    </citation>
    <scope>NUCLEOTIDE SEQUENCE [LARGE SCALE GENOMIC DNA]</scope>
    <source>
        <strain evidence="3 4">BVS029A5</strain>
    </source>
</reference>
<evidence type="ECO:0000256" key="1">
    <source>
        <dbReference type="ARBA" id="ARBA00008007"/>
    </source>
</evidence>
<dbReference type="SUPFAM" id="SSF53271">
    <property type="entry name" value="PRTase-like"/>
    <property type="match status" value="1"/>
</dbReference>
<accession>K0Z5E9</accession>
<dbReference type="InterPro" id="IPR029057">
    <property type="entry name" value="PRTase-like"/>
</dbReference>
<dbReference type="CDD" id="cd06223">
    <property type="entry name" value="PRTases_typeI"/>
    <property type="match status" value="1"/>
</dbReference>
<dbReference type="Proteomes" id="UP000006075">
    <property type="component" value="Unassembled WGS sequence"/>
</dbReference>
<evidence type="ECO:0000313" key="4">
    <source>
        <dbReference type="Proteomes" id="UP000006075"/>
    </source>
</evidence>
<dbReference type="eggNOG" id="COG1040">
    <property type="taxonomic scope" value="Bacteria"/>
</dbReference>
<protein>
    <recommendedName>
        <fullName evidence="2">Phosphoribosyltransferase domain-containing protein</fullName>
    </recommendedName>
</protein>
<dbReference type="PANTHER" id="PTHR47505:SF1">
    <property type="entry name" value="DNA UTILIZATION PROTEIN YHGH"/>
    <property type="match status" value="1"/>
</dbReference>
<dbReference type="InterPro" id="IPR051910">
    <property type="entry name" value="ComF/GntX_DNA_util-trans"/>
</dbReference>
<dbReference type="Gene3D" id="3.40.50.2020">
    <property type="match status" value="1"/>
</dbReference>
<keyword evidence="4" id="KW-1185">Reference proteome</keyword>
<comment type="similarity">
    <text evidence="1">Belongs to the ComF/GntX family.</text>
</comment>
<proteinExistence type="inferred from homology"/>
<dbReference type="AlphaFoldDB" id="K0Z5E9"/>
<organism evidence="3 4">
    <name type="scientific">Winkia neuii BV029A5</name>
    <dbReference type="NCBI Taxonomy" id="888439"/>
    <lineage>
        <taxon>Bacteria</taxon>
        <taxon>Bacillati</taxon>
        <taxon>Actinomycetota</taxon>
        <taxon>Actinomycetes</taxon>
        <taxon>Actinomycetales</taxon>
        <taxon>Actinomycetaceae</taxon>
        <taxon>Winkia</taxon>
    </lineage>
</organism>
<dbReference type="HOGENOM" id="CLU_054549_3_1_11"/>
<gene>
    <name evidence="3" type="ORF">HMPREF9240_00738</name>
</gene>
<sequence>MIRFQILETITAMGALLDLVVPVQCMGCGAWDTPLCQECSGIFDESPFDVSAYLRVYLSNVWCLDWYEGALRNLVLALKHDQRVDPYPYLLRLGHALAKAPFLSKADDLAIVPAPPSWKRRLFGNKIGRPLALGIAAYLAKQGQQVKIQDVLYLPLRAHQAGRSGKGRTERLKEGVKCVGKVGSKVLLVDDVATTGATLKACARAVEEHGGQVVGAVVIAAAKPPVQIEDTSPHM</sequence>
<evidence type="ECO:0000313" key="3">
    <source>
        <dbReference type="EMBL" id="EJZ87389.1"/>
    </source>
</evidence>
<dbReference type="EMBL" id="AGWP01000004">
    <property type="protein sequence ID" value="EJZ87389.1"/>
    <property type="molecule type" value="Genomic_DNA"/>
</dbReference>
<name>K0Z5E9_9ACTO</name>
<dbReference type="PANTHER" id="PTHR47505">
    <property type="entry name" value="DNA UTILIZATION PROTEIN YHGH"/>
    <property type="match status" value="1"/>
</dbReference>
<feature type="domain" description="Phosphoribosyltransferase" evidence="2">
    <location>
        <begin position="183"/>
        <end position="221"/>
    </location>
</feature>
<dbReference type="Pfam" id="PF00156">
    <property type="entry name" value="Pribosyltran"/>
    <property type="match status" value="1"/>
</dbReference>
<evidence type="ECO:0000259" key="2">
    <source>
        <dbReference type="Pfam" id="PF00156"/>
    </source>
</evidence>
<comment type="caution">
    <text evidence="3">The sequence shown here is derived from an EMBL/GenBank/DDBJ whole genome shotgun (WGS) entry which is preliminary data.</text>
</comment>